<feature type="region of interest" description="Disordered" evidence="1">
    <location>
        <begin position="22"/>
        <end position="112"/>
    </location>
</feature>
<dbReference type="Proteomes" id="UP000001555">
    <property type="component" value="Unassembled WGS sequence"/>
</dbReference>
<accession>B7Q0R4</accession>
<gene>
    <name evidence="2" type="ORF">IscW_ISCW008526</name>
</gene>
<proteinExistence type="predicted"/>
<feature type="compositionally biased region" description="Basic and acidic residues" evidence="1">
    <location>
        <begin position="61"/>
        <end position="75"/>
    </location>
</feature>
<evidence type="ECO:0000313" key="4">
    <source>
        <dbReference type="Proteomes" id="UP000001555"/>
    </source>
</evidence>
<dbReference type="PaxDb" id="6945-B7Q0R4"/>
<dbReference type="VEuPathDB" id="VectorBase:ISCW008526"/>
<dbReference type="VEuPathDB" id="VectorBase:ISCI008526"/>
<dbReference type="EnsemblMetazoa" id="ISCW008526-RA">
    <property type="protein sequence ID" value="ISCW008526-PA"/>
    <property type="gene ID" value="ISCW008526"/>
</dbReference>
<dbReference type="AlphaFoldDB" id="B7Q0R4"/>
<name>B7Q0R4_IXOSC</name>
<dbReference type="HOGENOM" id="CLU_2148588_0_0_1"/>
<protein>
    <submittedName>
        <fullName evidence="2 3">Uncharacterized protein</fullName>
    </submittedName>
</protein>
<evidence type="ECO:0000313" key="2">
    <source>
        <dbReference type="EMBL" id="EEC12436.1"/>
    </source>
</evidence>
<dbReference type="EMBL" id="ABJB011107986">
    <property type="status" value="NOT_ANNOTATED_CDS"/>
    <property type="molecule type" value="Genomic_DNA"/>
</dbReference>
<evidence type="ECO:0000256" key="1">
    <source>
        <dbReference type="SAM" id="MobiDB-lite"/>
    </source>
</evidence>
<evidence type="ECO:0000313" key="3">
    <source>
        <dbReference type="EnsemblMetazoa" id="ISCW008526-PA"/>
    </source>
</evidence>
<dbReference type="EMBL" id="DS833697">
    <property type="protein sequence ID" value="EEC12436.1"/>
    <property type="molecule type" value="Genomic_DNA"/>
</dbReference>
<feature type="compositionally biased region" description="Low complexity" evidence="1">
    <location>
        <begin position="76"/>
        <end position="89"/>
    </location>
</feature>
<keyword evidence="4" id="KW-1185">Reference proteome</keyword>
<reference evidence="2 4" key="1">
    <citation type="submission" date="2008-03" db="EMBL/GenBank/DDBJ databases">
        <title>Annotation of Ixodes scapularis.</title>
        <authorList>
            <consortium name="Ixodes scapularis Genome Project Consortium"/>
            <person name="Caler E."/>
            <person name="Hannick L.I."/>
            <person name="Bidwell S."/>
            <person name="Joardar V."/>
            <person name="Thiagarajan M."/>
            <person name="Amedeo P."/>
            <person name="Galinsky K.J."/>
            <person name="Schobel S."/>
            <person name="Inman J."/>
            <person name="Hostetler J."/>
            <person name="Miller J."/>
            <person name="Hammond M."/>
            <person name="Megy K."/>
            <person name="Lawson D."/>
            <person name="Kodira C."/>
            <person name="Sutton G."/>
            <person name="Meyer J."/>
            <person name="Hill C.A."/>
            <person name="Birren B."/>
            <person name="Nene V."/>
            <person name="Collins F."/>
            <person name="Alarcon-Chaidez F."/>
            <person name="Wikel S."/>
            <person name="Strausberg R."/>
        </authorList>
    </citation>
    <scope>NUCLEOTIDE SEQUENCE [LARGE SCALE GENOMIC DNA]</scope>
    <source>
        <strain evidence="4">Wikel</strain>
        <strain evidence="2">Wikel colony</strain>
    </source>
</reference>
<organism>
    <name type="scientific">Ixodes scapularis</name>
    <name type="common">Black-legged tick</name>
    <name type="synonym">Deer tick</name>
    <dbReference type="NCBI Taxonomy" id="6945"/>
    <lineage>
        <taxon>Eukaryota</taxon>
        <taxon>Metazoa</taxon>
        <taxon>Ecdysozoa</taxon>
        <taxon>Arthropoda</taxon>
        <taxon>Chelicerata</taxon>
        <taxon>Arachnida</taxon>
        <taxon>Acari</taxon>
        <taxon>Parasitiformes</taxon>
        <taxon>Ixodida</taxon>
        <taxon>Ixodoidea</taxon>
        <taxon>Ixodidae</taxon>
        <taxon>Ixodinae</taxon>
        <taxon>Ixodes</taxon>
    </lineage>
</organism>
<sequence length="112" mass="11859">MPEARATRTALGKASSECEAVRLLGRKARDPPEGDEGEDGPERCLRGQGGPVQGPVAPGQRRADAEQPGKREHVHQAQAEQKAQQRVQQGLPSALGVPQQLAHGLRGGMGRT</sequence>
<dbReference type="InParanoid" id="B7Q0R4"/>
<reference evidence="3" key="2">
    <citation type="submission" date="2020-05" db="UniProtKB">
        <authorList>
            <consortium name="EnsemblMetazoa"/>
        </authorList>
    </citation>
    <scope>IDENTIFICATION</scope>
    <source>
        <strain evidence="3">wikel</strain>
    </source>
</reference>